<dbReference type="EMBL" id="LSSK01000394">
    <property type="protein sequence ID" value="OMH83495.1"/>
    <property type="molecule type" value="Genomic_DNA"/>
</dbReference>
<accession>A0A1R1PR95</accession>
<name>A0A1R1PR95_ZANCU</name>
<comment type="caution">
    <text evidence="2">The sequence shown here is derived from an EMBL/GenBank/DDBJ whole genome shotgun (WGS) entry which is preliminary data.</text>
</comment>
<sequence>MMTWTSINMGGTAKRLISIAVISALASAGNMVAPILYTGDYGPEFTEGGLLLILSHAASIVSALVLAYHFKRTNKYRDEHPIDVSHLTEEEQVALNDYHPNFRYRL</sequence>
<dbReference type="AlphaFoldDB" id="A0A1R1PR95"/>
<evidence type="ECO:0000313" key="3">
    <source>
        <dbReference type="Proteomes" id="UP000188320"/>
    </source>
</evidence>
<evidence type="ECO:0000313" key="2">
    <source>
        <dbReference type="EMBL" id="OMH83495.1"/>
    </source>
</evidence>
<organism evidence="2 3">
    <name type="scientific">Zancudomyces culisetae</name>
    <name type="common">Gut fungus</name>
    <name type="synonym">Smittium culisetae</name>
    <dbReference type="NCBI Taxonomy" id="1213189"/>
    <lineage>
        <taxon>Eukaryota</taxon>
        <taxon>Fungi</taxon>
        <taxon>Fungi incertae sedis</taxon>
        <taxon>Zoopagomycota</taxon>
        <taxon>Kickxellomycotina</taxon>
        <taxon>Harpellomycetes</taxon>
        <taxon>Harpellales</taxon>
        <taxon>Legeriomycetaceae</taxon>
        <taxon>Zancudomyces</taxon>
    </lineage>
</organism>
<keyword evidence="1" id="KW-0472">Membrane</keyword>
<evidence type="ECO:0000256" key="1">
    <source>
        <dbReference type="SAM" id="Phobius"/>
    </source>
</evidence>
<dbReference type="OrthoDB" id="2985014at2759"/>
<proteinExistence type="predicted"/>
<gene>
    <name evidence="2" type="ORF">AX774_g3007</name>
</gene>
<keyword evidence="1" id="KW-0812">Transmembrane</keyword>
<keyword evidence="1" id="KW-1133">Transmembrane helix</keyword>
<keyword evidence="3" id="KW-1185">Reference proteome</keyword>
<feature type="transmembrane region" description="Helical" evidence="1">
    <location>
        <begin position="48"/>
        <end position="68"/>
    </location>
</feature>
<reference evidence="3" key="1">
    <citation type="submission" date="2017-01" db="EMBL/GenBank/DDBJ databases">
        <authorList>
            <person name="Wang Y."/>
            <person name="White M."/>
            <person name="Kvist S."/>
            <person name="Moncalvo J.-M."/>
        </authorList>
    </citation>
    <scope>NUCLEOTIDE SEQUENCE [LARGE SCALE GENOMIC DNA]</scope>
    <source>
        <strain evidence="3">COL-18-3</strain>
    </source>
</reference>
<dbReference type="Proteomes" id="UP000188320">
    <property type="component" value="Unassembled WGS sequence"/>
</dbReference>
<protein>
    <submittedName>
        <fullName evidence="2">Putative transporter</fullName>
    </submittedName>
</protein>